<keyword evidence="13" id="KW-1185">Reference proteome</keyword>
<feature type="transmembrane region" description="Helical" evidence="11">
    <location>
        <begin position="150"/>
        <end position="170"/>
    </location>
</feature>
<keyword evidence="4 11" id="KW-0812">Transmembrane</keyword>
<evidence type="ECO:0000256" key="8">
    <source>
        <dbReference type="ARBA" id="ARBA00023136"/>
    </source>
</evidence>
<sequence>MILTIFLAYFICVVTAEQPYVHFDPQELTIVKGQSVSIDFTYHGHLKNKIELLLHNSPELSVKPNKIGFDWNNNVSKVHIHGLAVTSRAFVDVGKCREDAEPGTEVKCDLSTERVFATVKVVHSNFIAILVYICGFIFSRKSVIGLNFDFLILNVIGFSCYTVYNFMFYFNKNVQENFKPKFPELYLSTHPRNLIPVLINDVIFAGHALFVCLVTGFQCFIYERGNQRVSYICRGWSSLLWINWLQFIYYLSYVKMAVTLSKYLPQAILNYKRKSTVGWSIGNVLLDFAGGVTDVFQMVLQALNTNDWSVFSGNPVKVGIGSTSIFFDIFFIVQHYVLYRQREEPQKA</sequence>
<evidence type="ECO:0000256" key="1">
    <source>
        <dbReference type="ARBA" id="ARBA00004155"/>
    </source>
</evidence>
<comment type="subcellular location">
    <subcellularLocation>
        <location evidence="1">Lysosome membrane</location>
        <topology evidence="1">Multi-pass membrane protein</topology>
    </subcellularLocation>
</comment>
<name>A0A915E5G0_9BILA</name>
<evidence type="ECO:0000256" key="12">
    <source>
        <dbReference type="SAM" id="SignalP"/>
    </source>
</evidence>
<dbReference type="FunFam" id="1.20.1280.290:FF:000016">
    <property type="entry name" value="Cystinosin homolog"/>
    <property type="match status" value="1"/>
</dbReference>
<accession>A0A915E5G0</accession>
<feature type="signal peptide" evidence="12">
    <location>
        <begin position="1"/>
        <end position="16"/>
    </location>
</feature>
<keyword evidence="9" id="KW-0458">Lysosome</keyword>
<evidence type="ECO:0000256" key="9">
    <source>
        <dbReference type="ARBA" id="ARBA00023228"/>
    </source>
</evidence>
<evidence type="ECO:0000256" key="5">
    <source>
        <dbReference type="ARBA" id="ARBA00022737"/>
    </source>
</evidence>
<keyword evidence="3" id="KW-0813">Transport</keyword>
<dbReference type="SMART" id="SM00679">
    <property type="entry name" value="CTNS"/>
    <property type="match status" value="2"/>
</dbReference>
<evidence type="ECO:0000256" key="6">
    <source>
        <dbReference type="ARBA" id="ARBA00022847"/>
    </source>
</evidence>
<dbReference type="NCBIfam" id="TIGR00951">
    <property type="entry name" value="2A43"/>
    <property type="match status" value="1"/>
</dbReference>
<evidence type="ECO:0000256" key="4">
    <source>
        <dbReference type="ARBA" id="ARBA00022692"/>
    </source>
</evidence>
<evidence type="ECO:0000313" key="14">
    <source>
        <dbReference type="WBParaSite" id="jg26391"/>
    </source>
</evidence>
<keyword evidence="12" id="KW-0732">Signal</keyword>
<dbReference type="GO" id="GO:0005765">
    <property type="term" value="C:lysosomal membrane"/>
    <property type="evidence" value="ECO:0007669"/>
    <property type="project" value="UniProtKB-SubCell"/>
</dbReference>
<dbReference type="Proteomes" id="UP000887574">
    <property type="component" value="Unplaced"/>
</dbReference>
<keyword evidence="6" id="KW-0769">Symport</keyword>
<evidence type="ECO:0000256" key="2">
    <source>
        <dbReference type="ARBA" id="ARBA00006855"/>
    </source>
</evidence>
<feature type="transmembrane region" description="Helical" evidence="11">
    <location>
        <begin position="318"/>
        <end position="339"/>
    </location>
</feature>
<dbReference type="AlphaFoldDB" id="A0A915E5G0"/>
<comment type="catalytic activity">
    <reaction evidence="10">
        <text>L-cystine(out) + H(+)(out) = L-cystine(in) + H(+)(in)</text>
        <dbReference type="Rhea" id="RHEA:66172"/>
        <dbReference type="ChEBI" id="CHEBI:15378"/>
        <dbReference type="ChEBI" id="CHEBI:35491"/>
    </reaction>
    <physiologicalReaction direction="left-to-right" evidence="10">
        <dbReference type="Rhea" id="RHEA:66173"/>
    </physiologicalReaction>
</comment>
<protein>
    <submittedName>
        <fullName evidence="14">Cystinosin</fullName>
    </submittedName>
</protein>
<dbReference type="Gene3D" id="1.20.1280.290">
    <property type="match status" value="1"/>
</dbReference>
<reference evidence="14" key="1">
    <citation type="submission" date="2022-11" db="UniProtKB">
        <authorList>
            <consortium name="WormBaseParasite"/>
        </authorList>
    </citation>
    <scope>IDENTIFICATION</scope>
</reference>
<organism evidence="13 14">
    <name type="scientific">Ditylenchus dipsaci</name>
    <dbReference type="NCBI Taxonomy" id="166011"/>
    <lineage>
        <taxon>Eukaryota</taxon>
        <taxon>Metazoa</taxon>
        <taxon>Ecdysozoa</taxon>
        <taxon>Nematoda</taxon>
        <taxon>Chromadorea</taxon>
        <taxon>Rhabditida</taxon>
        <taxon>Tylenchina</taxon>
        <taxon>Tylenchomorpha</taxon>
        <taxon>Sphaerularioidea</taxon>
        <taxon>Anguinidae</taxon>
        <taxon>Anguininae</taxon>
        <taxon>Ditylenchus</taxon>
    </lineage>
</organism>
<dbReference type="Pfam" id="PF04193">
    <property type="entry name" value="PQ-loop"/>
    <property type="match status" value="2"/>
</dbReference>
<dbReference type="InterPro" id="IPR006603">
    <property type="entry name" value="PQ-loop_rpt"/>
</dbReference>
<keyword evidence="8 11" id="KW-0472">Membrane</keyword>
<dbReference type="GO" id="GO:0015293">
    <property type="term" value="F:symporter activity"/>
    <property type="evidence" value="ECO:0007669"/>
    <property type="project" value="UniProtKB-KW"/>
</dbReference>
<dbReference type="WBParaSite" id="jg26391">
    <property type="protein sequence ID" value="jg26391"/>
    <property type="gene ID" value="jg26391"/>
</dbReference>
<keyword evidence="5" id="KW-0677">Repeat</keyword>
<evidence type="ECO:0000256" key="10">
    <source>
        <dbReference type="ARBA" id="ARBA00048473"/>
    </source>
</evidence>
<dbReference type="InterPro" id="IPR005282">
    <property type="entry name" value="LC_transporter"/>
</dbReference>
<keyword evidence="7 11" id="KW-1133">Transmembrane helix</keyword>
<dbReference type="GO" id="GO:0015184">
    <property type="term" value="F:L-cystine transmembrane transporter activity"/>
    <property type="evidence" value="ECO:0007669"/>
    <property type="project" value="TreeGrafter"/>
</dbReference>
<dbReference type="PANTHER" id="PTHR13131:SF5">
    <property type="entry name" value="CYSTINOSIN"/>
    <property type="match status" value="1"/>
</dbReference>
<proteinExistence type="inferred from homology"/>
<comment type="similarity">
    <text evidence="2">Belongs to the cystinosin family.</text>
</comment>
<evidence type="ECO:0000256" key="3">
    <source>
        <dbReference type="ARBA" id="ARBA00022448"/>
    </source>
</evidence>
<feature type="transmembrane region" description="Helical" evidence="11">
    <location>
        <begin position="121"/>
        <end position="138"/>
    </location>
</feature>
<feature type="transmembrane region" description="Helical" evidence="11">
    <location>
        <begin position="231"/>
        <end position="251"/>
    </location>
</feature>
<feature type="chain" id="PRO_5037090036" evidence="12">
    <location>
        <begin position="17"/>
        <end position="348"/>
    </location>
</feature>
<feature type="transmembrane region" description="Helical" evidence="11">
    <location>
        <begin position="202"/>
        <end position="222"/>
    </location>
</feature>
<evidence type="ECO:0000256" key="7">
    <source>
        <dbReference type="ARBA" id="ARBA00022989"/>
    </source>
</evidence>
<dbReference type="PANTHER" id="PTHR13131">
    <property type="entry name" value="CYSTINOSIN"/>
    <property type="match status" value="1"/>
</dbReference>
<evidence type="ECO:0000256" key="11">
    <source>
        <dbReference type="SAM" id="Phobius"/>
    </source>
</evidence>
<evidence type="ECO:0000313" key="13">
    <source>
        <dbReference type="Proteomes" id="UP000887574"/>
    </source>
</evidence>